<name>A0A246GBJ4_9FLAO</name>
<proteinExistence type="predicted"/>
<accession>A0A246GBJ4</accession>
<sequence>MSQKICVISFDHWNYDHHIVKELQKQGHESHHIKIGNFKYKNNIEQFNNTCCKIFLNKNPKIKKRQDYILSRLKQLGKQDQILVINPELITPEYHLEIKKFTKKYLAYLYDSIERNPIDHLSLSFFDTIYSFDSKNCKDHNFIKTSNYIYSIKNDHKQEKKQDFIYIGSIDERIDLLNEIGEIFKKKKLNFTFYSIGKKSWIFNLKKKYMGQYSNITFKKRRFSQSETLNLYKKSTIIVDIIRKNQSGLSFRIFEGLGLGKKIITNNPSIQKYDLIKMNSIFYLNNIDQLNNIENFLHKQTTIDESIMKDYKLSNWVQKIFSLE</sequence>
<dbReference type="Proteomes" id="UP000198034">
    <property type="component" value="Unassembled WGS sequence"/>
</dbReference>
<dbReference type="OrthoDB" id="3251881at2"/>
<dbReference type="AlphaFoldDB" id="A0A246GBJ4"/>
<evidence type="ECO:0000313" key="2">
    <source>
        <dbReference type="Proteomes" id="UP000198034"/>
    </source>
</evidence>
<gene>
    <name evidence="1" type="ORF">BWK62_06245</name>
</gene>
<reference evidence="1 2" key="1">
    <citation type="journal article" date="2017" name="Infect. Genet. Evol.">
        <title>Comparative genome analysis of fish pathogen Flavobacterium columnare reveals extensive sequence diversity within the species.</title>
        <authorList>
            <person name="Kayansamruaj P."/>
            <person name="Dong H.T."/>
            <person name="Hirono I."/>
            <person name="Kondo H."/>
            <person name="Senapin S."/>
            <person name="Rodkhum C."/>
        </authorList>
    </citation>
    <scope>NUCLEOTIDE SEQUENCE [LARGE SCALE GENOMIC DNA]</scope>
    <source>
        <strain evidence="1 2">1214</strain>
    </source>
</reference>
<evidence type="ECO:0000313" key="1">
    <source>
        <dbReference type="EMBL" id="OWP77973.1"/>
    </source>
</evidence>
<comment type="caution">
    <text evidence="1">The sequence shown here is derived from an EMBL/GenBank/DDBJ whole genome shotgun (WGS) entry which is preliminary data.</text>
</comment>
<protein>
    <recommendedName>
        <fullName evidence="3">Glycosyltransferase family 1 protein</fullName>
    </recommendedName>
</protein>
<evidence type="ECO:0008006" key="3">
    <source>
        <dbReference type="Google" id="ProtNLM"/>
    </source>
</evidence>
<organism evidence="1 2">
    <name type="scientific">Flavobacterium columnare</name>
    <dbReference type="NCBI Taxonomy" id="996"/>
    <lineage>
        <taxon>Bacteria</taxon>
        <taxon>Pseudomonadati</taxon>
        <taxon>Bacteroidota</taxon>
        <taxon>Flavobacteriia</taxon>
        <taxon>Flavobacteriales</taxon>
        <taxon>Flavobacteriaceae</taxon>
        <taxon>Flavobacterium</taxon>
    </lineage>
</organism>
<dbReference type="EMBL" id="MTCY01000013">
    <property type="protein sequence ID" value="OWP77973.1"/>
    <property type="molecule type" value="Genomic_DNA"/>
</dbReference>